<feature type="transmembrane region" description="Helical" evidence="1">
    <location>
        <begin position="126"/>
        <end position="145"/>
    </location>
</feature>
<protein>
    <submittedName>
        <fullName evidence="2">Uncharacterized protein</fullName>
    </submittedName>
</protein>
<dbReference type="EMBL" id="HBIH01026239">
    <property type="protein sequence ID" value="CAE0329956.1"/>
    <property type="molecule type" value="Transcribed_RNA"/>
</dbReference>
<feature type="transmembrane region" description="Helical" evidence="1">
    <location>
        <begin position="208"/>
        <end position="227"/>
    </location>
</feature>
<keyword evidence="1" id="KW-0812">Transmembrane</keyword>
<dbReference type="AlphaFoldDB" id="A0A7S3IQD6"/>
<feature type="transmembrane region" description="Helical" evidence="1">
    <location>
        <begin position="50"/>
        <end position="79"/>
    </location>
</feature>
<organism evidence="2">
    <name type="scientific">Strombidium inclinatum</name>
    <dbReference type="NCBI Taxonomy" id="197538"/>
    <lineage>
        <taxon>Eukaryota</taxon>
        <taxon>Sar</taxon>
        <taxon>Alveolata</taxon>
        <taxon>Ciliophora</taxon>
        <taxon>Intramacronucleata</taxon>
        <taxon>Spirotrichea</taxon>
        <taxon>Oligotrichia</taxon>
        <taxon>Strombidiidae</taxon>
        <taxon>Strombidium</taxon>
    </lineage>
</organism>
<sequence length="239" mass="26506">MGALLFVPPMVSSLTLNFNENYGDEFSAHVVPEADFIGLLSNTLILIPSYILPLGFIILGVLAIIPLSILSPVAVYYLYNTFPDDPLSSALKQFSNSDFLQSVCDFGMDVLKFHIFSAFKHWEGGIAVSLGVVAAIIFGLLELLIRAEYSDVFLGYNILILGIFFIIGLLVGTYSVIQLVKTDDIQNFLLQYVPSWAQGLMSALPHSWYQWILIVIMSVVQFSDFVANDDSILGMILYL</sequence>
<evidence type="ECO:0000256" key="1">
    <source>
        <dbReference type="SAM" id="Phobius"/>
    </source>
</evidence>
<gene>
    <name evidence="2" type="ORF">SINC0208_LOCUS10588</name>
</gene>
<keyword evidence="1" id="KW-0472">Membrane</keyword>
<keyword evidence="1" id="KW-1133">Transmembrane helix</keyword>
<name>A0A7S3IQD6_9SPIT</name>
<reference evidence="2" key="1">
    <citation type="submission" date="2021-01" db="EMBL/GenBank/DDBJ databases">
        <authorList>
            <person name="Corre E."/>
            <person name="Pelletier E."/>
            <person name="Niang G."/>
            <person name="Scheremetjew M."/>
            <person name="Finn R."/>
            <person name="Kale V."/>
            <person name="Holt S."/>
            <person name="Cochrane G."/>
            <person name="Meng A."/>
            <person name="Brown T."/>
            <person name="Cohen L."/>
        </authorList>
    </citation>
    <scope>NUCLEOTIDE SEQUENCE</scope>
    <source>
        <strain evidence="2">S3</strain>
    </source>
</reference>
<proteinExistence type="predicted"/>
<evidence type="ECO:0000313" key="2">
    <source>
        <dbReference type="EMBL" id="CAE0329956.1"/>
    </source>
</evidence>
<accession>A0A7S3IQD6</accession>
<feature type="transmembrane region" description="Helical" evidence="1">
    <location>
        <begin position="152"/>
        <end position="177"/>
    </location>
</feature>